<keyword evidence="10" id="KW-0325">Glycoprotein</keyword>
<evidence type="ECO:0000256" key="13">
    <source>
        <dbReference type="SAM" id="MobiDB-lite"/>
    </source>
</evidence>
<evidence type="ECO:0000256" key="6">
    <source>
        <dbReference type="ARBA" id="ARBA00022729"/>
    </source>
</evidence>
<evidence type="ECO:0000256" key="1">
    <source>
        <dbReference type="ARBA" id="ARBA00004479"/>
    </source>
</evidence>
<feature type="transmembrane region" description="Helical" evidence="14">
    <location>
        <begin position="151"/>
        <end position="176"/>
    </location>
</feature>
<keyword evidence="7" id="KW-0547">Nucleotide-binding</keyword>
<comment type="catalytic activity">
    <reaction evidence="11">
        <text>L-threonyl-[protein] + ATP = O-phospho-L-threonyl-[protein] + ADP + H(+)</text>
        <dbReference type="Rhea" id="RHEA:46608"/>
        <dbReference type="Rhea" id="RHEA-COMP:11060"/>
        <dbReference type="Rhea" id="RHEA-COMP:11605"/>
        <dbReference type="ChEBI" id="CHEBI:15378"/>
        <dbReference type="ChEBI" id="CHEBI:30013"/>
        <dbReference type="ChEBI" id="CHEBI:30616"/>
        <dbReference type="ChEBI" id="CHEBI:61977"/>
        <dbReference type="ChEBI" id="CHEBI:456216"/>
        <dbReference type="EC" id="2.7.11.1"/>
    </reaction>
</comment>
<dbReference type="PANTHER" id="PTHR48006:SF68">
    <property type="entry name" value="PROTEIN KINASE DOMAIN-CONTAINING PROTEIN"/>
    <property type="match status" value="1"/>
</dbReference>
<keyword evidence="9" id="KW-0675">Receptor</keyword>
<evidence type="ECO:0000256" key="7">
    <source>
        <dbReference type="ARBA" id="ARBA00022741"/>
    </source>
</evidence>
<keyword evidence="5" id="KW-0808">Transferase</keyword>
<evidence type="ECO:0000256" key="3">
    <source>
        <dbReference type="ARBA" id="ARBA00022527"/>
    </source>
</evidence>
<evidence type="ECO:0000313" key="16">
    <source>
        <dbReference type="Proteomes" id="UP000087766"/>
    </source>
</evidence>
<keyword evidence="3" id="KW-0723">Serine/threonine-protein kinase</keyword>
<dbReference type="RefSeq" id="XP_022641866.1">
    <property type="nucleotide sequence ID" value="XM_022786145.1"/>
</dbReference>
<evidence type="ECO:0000256" key="14">
    <source>
        <dbReference type="SAM" id="Phobius"/>
    </source>
</evidence>
<evidence type="ECO:0000256" key="9">
    <source>
        <dbReference type="ARBA" id="ARBA00023170"/>
    </source>
</evidence>
<comment type="subcellular location">
    <subcellularLocation>
        <location evidence="1">Membrane</location>
        <topology evidence="1">Single-pass type I membrane protein</topology>
    </subcellularLocation>
</comment>
<dbReference type="InterPro" id="IPR051824">
    <property type="entry name" value="LRR_Rcpt-Like_S/T_Kinase"/>
</dbReference>
<feature type="region of interest" description="Disordered" evidence="13">
    <location>
        <begin position="271"/>
        <end position="290"/>
    </location>
</feature>
<protein>
    <recommendedName>
        <fullName evidence="2">non-specific serine/threonine protein kinase</fullName>
        <ecNumber evidence="2">2.7.11.1</ecNumber>
    </recommendedName>
</protein>
<dbReference type="GO" id="GO:0004674">
    <property type="term" value="F:protein serine/threonine kinase activity"/>
    <property type="evidence" value="ECO:0007669"/>
    <property type="project" value="UniProtKB-KW"/>
</dbReference>
<reference evidence="16" key="1">
    <citation type="journal article" date="2014" name="Nat. Commun.">
        <title>Genome sequence of mungbean and insights into evolution within Vigna species.</title>
        <authorList>
            <person name="Kang Y.J."/>
            <person name="Kim S.K."/>
            <person name="Kim M.Y."/>
            <person name="Lestari P."/>
            <person name="Kim K.H."/>
            <person name="Ha B.K."/>
            <person name="Jun T.H."/>
            <person name="Hwang W.J."/>
            <person name="Lee T."/>
            <person name="Lee J."/>
            <person name="Shim S."/>
            <person name="Yoon M.Y."/>
            <person name="Jang Y.E."/>
            <person name="Han K.S."/>
            <person name="Taeprayoon P."/>
            <person name="Yoon N."/>
            <person name="Somta P."/>
            <person name="Tanya P."/>
            <person name="Kim K.S."/>
            <person name="Gwag J.G."/>
            <person name="Moon J.K."/>
            <person name="Lee Y.H."/>
            <person name="Park B.S."/>
            <person name="Bombarely A."/>
            <person name="Doyle J.J."/>
            <person name="Jackson S.A."/>
            <person name="Schafleitner R."/>
            <person name="Srinives P."/>
            <person name="Varshney R.K."/>
            <person name="Lee S.H."/>
        </authorList>
    </citation>
    <scope>NUCLEOTIDE SEQUENCE [LARGE SCALE GENOMIC DNA]</scope>
    <source>
        <strain evidence="16">cv. VC1973A</strain>
    </source>
</reference>
<organism evidence="16 17">
    <name type="scientific">Vigna radiata var. radiata</name>
    <name type="common">Mung bean</name>
    <name type="synonym">Phaseolus aureus</name>
    <dbReference type="NCBI Taxonomy" id="3916"/>
    <lineage>
        <taxon>Eukaryota</taxon>
        <taxon>Viridiplantae</taxon>
        <taxon>Streptophyta</taxon>
        <taxon>Embryophyta</taxon>
        <taxon>Tracheophyta</taxon>
        <taxon>Spermatophyta</taxon>
        <taxon>Magnoliopsida</taxon>
        <taxon>eudicotyledons</taxon>
        <taxon>Gunneridae</taxon>
        <taxon>Pentapetalae</taxon>
        <taxon>rosids</taxon>
        <taxon>fabids</taxon>
        <taxon>Fabales</taxon>
        <taxon>Fabaceae</taxon>
        <taxon>Papilionoideae</taxon>
        <taxon>50 kb inversion clade</taxon>
        <taxon>NPAAA clade</taxon>
        <taxon>indigoferoid/millettioid clade</taxon>
        <taxon>Phaseoleae</taxon>
        <taxon>Vigna</taxon>
    </lineage>
</organism>
<accession>A0A3Q0FDY5</accession>
<evidence type="ECO:0000256" key="5">
    <source>
        <dbReference type="ARBA" id="ARBA00022679"/>
    </source>
</evidence>
<dbReference type="Gene3D" id="3.30.200.20">
    <property type="entry name" value="Phosphorylase Kinase, domain 1"/>
    <property type="match status" value="1"/>
</dbReference>
<dbReference type="Gene3D" id="2.60.120.430">
    <property type="entry name" value="Galactose-binding lectin"/>
    <property type="match status" value="1"/>
</dbReference>
<evidence type="ECO:0000259" key="15">
    <source>
        <dbReference type="Pfam" id="PF11721"/>
    </source>
</evidence>
<dbReference type="Proteomes" id="UP000087766">
    <property type="component" value="Chromosome 9"/>
</dbReference>
<dbReference type="EC" id="2.7.11.1" evidence="2"/>
<dbReference type="InterPro" id="IPR011009">
    <property type="entry name" value="Kinase-like_dom_sf"/>
</dbReference>
<gene>
    <name evidence="17" type="primary">LOC111242522</name>
</gene>
<evidence type="ECO:0000256" key="10">
    <source>
        <dbReference type="ARBA" id="ARBA00023180"/>
    </source>
</evidence>
<keyword evidence="3" id="KW-0418">Kinase</keyword>
<keyword evidence="16" id="KW-1185">Reference proteome</keyword>
<dbReference type="KEGG" id="vra:111242522"/>
<proteinExistence type="predicted"/>
<keyword evidence="8" id="KW-0067">ATP-binding</keyword>
<dbReference type="InterPro" id="IPR021720">
    <property type="entry name" value="Malectin_dom"/>
</dbReference>
<evidence type="ECO:0000256" key="2">
    <source>
        <dbReference type="ARBA" id="ARBA00012513"/>
    </source>
</evidence>
<dbReference type="GO" id="GO:0016020">
    <property type="term" value="C:membrane"/>
    <property type="evidence" value="ECO:0007669"/>
    <property type="project" value="UniProtKB-SubCell"/>
</dbReference>
<keyword evidence="14" id="KW-0812">Transmembrane</keyword>
<dbReference type="Pfam" id="PF11721">
    <property type="entry name" value="Malectin"/>
    <property type="match status" value="1"/>
</dbReference>
<dbReference type="GeneID" id="111242522"/>
<evidence type="ECO:0000256" key="8">
    <source>
        <dbReference type="ARBA" id="ARBA00022840"/>
    </source>
</evidence>
<name>A0A3Q0FDY5_VIGRR</name>
<reference evidence="17" key="2">
    <citation type="submission" date="2025-08" db="UniProtKB">
        <authorList>
            <consortium name="RefSeq"/>
        </authorList>
    </citation>
    <scope>IDENTIFICATION</scope>
    <source>
        <tissue evidence="17">Leaf</tissue>
    </source>
</reference>
<dbReference type="PANTHER" id="PTHR48006">
    <property type="entry name" value="LEUCINE-RICH REPEAT-CONTAINING PROTEIN DDB_G0281931-RELATED"/>
    <property type="match status" value="1"/>
</dbReference>
<keyword evidence="4" id="KW-0597">Phosphoprotein</keyword>
<keyword evidence="6" id="KW-0732">Signal</keyword>
<evidence type="ECO:0000313" key="17">
    <source>
        <dbReference type="RefSeq" id="XP_022641866.1"/>
    </source>
</evidence>
<dbReference type="AlphaFoldDB" id="A0A3Q0FDY5"/>
<sequence>MQHRIPLKDAAMLYTGQLYTTTRVSSFVLTYYSLCLINGNYTIKLHFAEIIFINERSLNSLGKRVFGVYIQGNLVLEDFDIQGEAGGTGKPIVKTFNATVMQPTLEIHFYWAGKGTPGISTRGVYGPLVSANLVSPNIKPPSRKDDNRTDVILAIGIVVGVLVLLLLGLVFMRWIGWLGGKDPMYKELRGINLQTGLFTLRQFKAATKNFDATNKTGEGGFGCVYKGLLSNGTIIATKHLFAKFKQGITNRVVGGRANFLASKDTRKEADAAARRYSRSRPGRVARGGKDDATWEDSWLSRINT</sequence>
<evidence type="ECO:0000256" key="4">
    <source>
        <dbReference type="ARBA" id="ARBA00022553"/>
    </source>
</evidence>
<dbReference type="OrthoDB" id="663146at2759"/>
<dbReference type="SUPFAM" id="SSF56112">
    <property type="entry name" value="Protein kinase-like (PK-like)"/>
    <property type="match status" value="1"/>
</dbReference>
<comment type="catalytic activity">
    <reaction evidence="12">
        <text>L-seryl-[protein] + ATP = O-phospho-L-seryl-[protein] + ADP + H(+)</text>
        <dbReference type="Rhea" id="RHEA:17989"/>
        <dbReference type="Rhea" id="RHEA-COMP:9863"/>
        <dbReference type="Rhea" id="RHEA-COMP:11604"/>
        <dbReference type="ChEBI" id="CHEBI:15378"/>
        <dbReference type="ChEBI" id="CHEBI:29999"/>
        <dbReference type="ChEBI" id="CHEBI:30616"/>
        <dbReference type="ChEBI" id="CHEBI:83421"/>
        <dbReference type="ChEBI" id="CHEBI:456216"/>
        <dbReference type="EC" id="2.7.11.1"/>
    </reaction>
</comment>
<evidence type="ECO:0000256" key="12">
    <source>
        <dbReference type="ARBA" id="ARBA00048679"/>
    </source>
</evidence>
<keyword evidence="14" id="KW-1133">Transmembrane helix</keyword>
<dbReference type="GO" id="GO:0005524">
    <property type="term" value="F:ATP binding"/>
    <property type="evidence" value="ECO:0007669"/>
    <property type="project" value="UniProtKB-KW"/>
</dbReference>
<feature type="domain" description="Malectin" evidence="15">
    <location>
        <begin position="15"/>
        <end position="131"/>
    </location>
</feature>
<evidence type="ECO:0000256" key="11">
    <source>
        <dbReference type="ARBA" id="ARBA00047899"/>
    </source>
</evidence>
<keyword evidence="14" id="KW-0472">Membrane</keyword>